<dbReference type="SMART" id="SM00443">
    <property type="entry name" value="G_patch"/>
    <property type="match status" value="1"/>
</dbReference>
<dbReference type="InterPro" id="IPR022159">
    <property type="entry name" value="STIP/TFIP11_N"/>
</dbReference>
<keyword evidence="3 7" id="KW-0507">mRNA processing</keyword>
<evidence type="ECO:0000256" key="5">
    <source>
        <dbReference type="ARBA" id="ARBA00023187"/>
    </source>
</evidence>
<evidence type="ECO:0000256" key="3">
    <source>
        <dbReference type="ARBA" id="ARBA00022664"/>
    </source>
</evidence>
<proteinExistence type="inferred from homology"/>
<evidence type="ECO:0000259" key="9">
    <source>
        <dbReference type="PROSITE" id="PS50174"/>
    </source>
</evidence>
<dbReference type="InterPro" id="IPR024933">
    <property type="entry name" value="TFP11"/>
</dbReference>
<dbReference type="Pfam" id="PF01585">
    <property type="entry name" value="G-patch"/>
    <property type="match status" value="1"/>
</dbReference>
<sequence>MSSPEVEKFEITDEDVYSSFNIRTGRRQTKNQATFGIWADEDSDDERPGFGTRGKKKSDFTAPIGFVSGGIKQGDKTFKPGEEDVQEDGDANFDLGDIARLSYSGVKKEKMSSGGSRGRAKFPTGEKGLGDWEKHTKGLGMKLMQKMGFEVGKGLGKNKQGITTPVEAVKRKTQKAGIAFHGTERSERSLIDFPAEDLEAKEEAEFKEQLSQWRKEPEGKRKKKVKYTYKTAQEAIDTGGNKKKGLKRYHTIAQRHDRPDDDAEAPMETGRGRTDAFSMPELMHNLNLLVDMSEEDIIQNDRKLRHEKDHIVNMRYEKERLDTVLEQEEKLIQRLSKILDIINTVNERTHPGCQNPVTLDECMAIFRILQNDFYSEYKMYELETLAVALVFPIMNEYFKSWVPMRDPGYGISVVKEWQYMLGDPNHVYVQGQNNMDVYQRLIWDVWLPHIRTAILQWRVRECDPVIELLETWMPVLPTWVMENIQDQLVLPRLLAEVEAWNPLTDTVPIHSWLHPWLPLMKDKLEPCYAPIRQKLGNALINWHPSDSSAKVILKPWHGVWREGHMEVFMRKYILPKLELCLQEFPINPHQQTLEPLQWVLSWSDLISLRYMVPLFEKCFFSRWLQVLCTWLGNMPNYDEVTKWYLGWKSVFTEQYLTHPVIKEMFTKALDMMNRAVSGHFQPGVKENMAYFTHNERRNIAEPTTTLSGSPASSIPQTPTQPEPSLRTSSSTYPASFRELVERKAEENNLIFVPVPGKTHEAKQVYRCGSVLVYFDRSVVFMMDEAMGSYVPVSLQKLIDTAKTVKR</sequence>
<dbReference type="PANTHER" id="PTHR23329:SF1">
    <property type="entry name" value="TUFTELIN-INTERACTING PROTEIN 11"/>
    <property type="match status" value="1"/>
</dbReference>
<feature type="region of interest" description="Disordered" evidence="8">
    <location>
        <begin position="35"/>
        <end position="91"/>
    </location>
</feature>
<dbReference type="Pfam" id="PF07842">
    <property type="entry name" value="GCFC"/>
    <property type="match status" value="1"/>
</dbReference>
<feature type="domain" description="G-patch" evidence="9">
    <location>
        <begin position="136"/>
        <end position="183"/>
    </location>
</feature>
<dbReference type="EMBL" id="CP111017">
    <property type="protein sequence ID" value="WAR09127.1"/>
    <property type="molecule type" value="Genomic_DNA"/>
</dbReference>
<dbReference type="InterPro" id="IPR022783">
    <property type="entry name" value="GCFC_dom"/>
</dbReference>
<keyword evidence="4 7" id="KW-0747">Spliceosome</keyword>
<evidence type="ECO:0000256" key="6">
    <source>
        <dbReference type="ARBA" id="ARBA00023242"/>
    </source>
</evidence>
<name>A0ABY7EGK2_MYAAR</name>
<feature type="compositionally biased region" description="Basic and acidic residues" evidence="8">
    <location>
        <begin position="73"/>
        <end position="82"/>
    </location>
</feature>
<dbReference type="Pfam" id="PF12457">
    <property type="entry name" value="TIP_N"/>
    <property type="match status" value="1"/>
</dbReference>
<feature type="region of interest" description="Disordered" evidence="8">
    <location>
        <begin position="255"/>
        <end position="275"/>
    </location>
</feature>
<dbReference type="PROSITE" id="PS50174">
    <property type="entry name" value="G_PATCH"/>
    <property type="match status" value="1"/>
</dbReference>
<feature type="region of interest" description="Disordered" evidence="8">
    <location>
        <begin position="106"/>
        <end position="133"/>
    </location>
</feature>
<evidence type="ECO:0000256" key="4">
    <source>
        <dbReference type="ARBA" id="ARBA00022728"/>
    </source>
</evidence>
<evidence type="ECO:0000313" key="11">
    <source>
        <dbReference type="Proteomes" id="UP001164746"/>
    </source>
</evidence>
<reference evidence="10" key="1">
    <citation type="submission" date="2022-11" db="EMBL/GenBank/DDBJ databases">
        <title>Centuries of genome instability and evolution in soft-shell clam transmissible cancer (bioRxiv).</title>
        <authorList>
            <person name="Hart S.F.M."/>
            <person name="Yonemitsu M.A."/>
            <person name="Giersch R.M."/>
            <person name="Beal B.F."/>
            <person name="Arriagada G."/>
            <person name="Davis B.W."/>
            <person name="Ostrander E.A."/>
            <person name="Goff S.P."/>
            <person name="Metzger M.J."/>
        </authorList>
    </citation>
    <scope>NUCLEOTIDE SEQUENCE</scope>
    <source>
        <strain evidence="10">MELC-2E11</strain>
        <tissue evidence="10">Siphon/mantle</tissue>
    </source>
</reference>
<organism evidence="10 11">
    <name type="scientific">Mya arenaria</name>
    <name type="common">Soft-shell clam</name>
    <dbReference type="NCBI Taxonomy" id="6604"/>
    <lineage>
        <taxon>Eukaryota</taxon>
        <taxon>Metazoa</taxon>
        <taxon>Spiralia</taxon>
        <taxon>Lophotrochozoa</taxon>
        <taxon>Mollusca</taxon>
        <taxon>Bivalvia</taxon>
        <taxon>Autobranchia</taxon>
        <taxon>Heteroconchia</taxon>
        <taxon>Euheterodonta</taxon>
        <taxon>Imparidentia</taxon>
        <taxon>Neoheterodontei</taxon>
        <taxon>Myida</taxon>
        <taxon>Myoidea</taxon>
        <taxon>Myidae</taxon>
        <taxon>Mya</taxon>
    </lineage>
</organism>
<accession>A0ABY7EGK2</accession>
<comment type="subcellular location">
    <subcellularLocation>
        <location evidence="1 7">Nucleus</location>
    </subcellularLocation>
</comment>
<evidence type="ECO:0000313" key="10">
    <source>
        <dbReference type="EMBL" id="WAR09127.1"/>
    </source>
</evidence>
<dbReference type="PIRSF" id="PIRSF017706">
    <property type="entry name" value="TFIP11"/>
    <property type="match status" value="1"/>
</dbReference>
<keyword evidence="5 7" id="KW-0508">mRNA splicing</keyword>
<feature type="compositionally biased region" description="Polar residues" evidence="8">
    <location>
        <begin position="702"/>
        <end position="719"/>
    </location>
</feature>
<dbReference type="InterPro" id="IPR000467">
    <property type="entry name" value="G_patch_dom"/>
</dbReference>
<evidence type="ECO:0000256" key="8">
    <source>
        <dbReference type="SAM" id="MobiDB-lite"/>
    </source>
</evidence>
<feature type="region of interest" description="Disordered" evidence="8">
    <location>
        <begin position="702"/>
        <end position="730"/>
    </location>
</feature>
<keyword evidence="11" id="KW-1185">Reference proteome</keyword>
<evidence type="ECO:0000256" key="1">
    <source>
        <dbReference type="ARBA" id="ARBA00004123"/>
    </source>
</evidence>
<keyword evidence="6 7" id="KW-0539">Nucleus</keyword>
<protein>
    <submittedName>
        <fullName evidence="10">TFP11-like protein</fullName>
    </submittedName>
</protein>
<gene>
    <name evidence="10" type="ORF">MAR_019085</name>
</gene>
<evidence type="ECO:0000256" key="7">
    <source>
        <dbReference type="PIRNR" id="PIRNR017706"/>
    </source>
</evidence>
<dbReference type="Proteomes" id="UP001164746">
    <property type="component" value="Chromosome 6"/>
</dbReference>
<comment type="similarity">
    <text evidence="2 7">Belongs to the TFP11/STIP family.</text>
</comment>
<evidence type="ECO:0000256" key="2">
    <source>
        <dbReference type="ARBA" id="ARBA00010900"/>
    </source>
</evidence>
<dbReference type="PANTHER" id="PTHR23329">
    <property type="entry name" value="TUFTELIN-INTERACTING PROTEIN 11-RELATED"/>
    <property type="match status" value="1"/>
</dbReference>
<dbReference type="InterPro" id="IPR045211">
    <property type="entry name" value="TFP11/STIP/Ntr1"/>
</dbReference>